<feature type="compositionally biased region" description="Polar residues" evidence="1">
    <location>
        <begin position="328"/>
        <end position="340"/>
    </location>
</feature>
<dbReference type="RefSeq" id="XP_033579506.1">
    <property type="nucleotide sequence ID" value="XM_033719568.1"/>
</dbReference>
<feature type="region of interest" description="Disordered" evidence="1">
    <location>
        <begin position="328"/>
        <end position="411"/>
    </location>
</feature>
<feature type="compositionally biased region" description="Low complexity" evidence="1">
    <location>
        <begin position="713"/>
        <end position="747"/>
    </location>
</feature>
<name>A0A6A6YUD1_9PEZI</name>
<dbReference type="PANTHER" id="PTHR37015">
    <property type="entry name" value="REVERSE TRANSCRIPTASE DOMAIN-CONTAINING PROTEIN"/>
    <property type="match status" value="1"/>
</dbReference>
<keyword evidence="3" id="KW-1185">Reference proteome</keyword>
<dbReference type="EMBL" id="MU003697">
    <property type="protein sequence ID" value="KAF2812542.1"/>
    <property type="molecule type" value="Genomic_DNA"/>
</dbReference>
<dbReference type="GeneID" id="54460461"/>
<evidence type="ECO:0000313" key="3">
    <source>
        <dbReference type="Proteomes" id="UP000504636"/>
    </source>
</evidence>
<feature type="region of interest" description="Disordered" evidence="1">
    <location>
        <begin position="713"/>
        <end position="757"/>
    </location>
</feature>
<protein>
    <recommendedName>
        <fullName evidence="5">Reverse transcriptase domain-containing protein</fullName>
    </recommendedName>
</protein>
<evidence type="ECO:0000256" key="1">
    <source>
        <dbReference type="SAM" id="MobiDB-lite"/>
    </source>
</evidence>
<feature type="compositionally biased region" description="Pro residues" evidence="1">
    <location>
        <begin position="369"/>
        <end position="411"/>
    </location>
</feature>
<dbReference type="Proteomes" id="UP000504636">
    <property type="component" value="Unplaced"/>
</dbReference>
<sequence>MALTTPMPSAELRLATKLKIDEFERLREDARIRHMDILIAVEEEGGDKRERVASLLAKVKKLDPEYEEDYELGNMEQYLKQAEYDSSISSTKLEKFETTLIDKFRHHKRRMELGSLHAKLLTEYIEKSDPKESLAAKFDRTCMEDEFELVEEDAIEELRDGFDSITFTPLETNEEEIHTYLSKFFVGNAGSNDLEDLRRSVKNFGEDILEEKKKFTEDNVTWTIKDLLRKPLVSTETKQTLNSYLQSPIVLKELISTLNLRFSNVTNWKWRDAEKGLRVEARQNLDKSYCMTAEEGLLDLIFLNVVATRWSVCIKDSLRDLVNSFPLGTTTWKRPENPTSEEMDKRDYYLSGPRKKPQVKSNICDICHGPPPHMHRGPPPPPAFSRPPPPPPPPGWAPPPPMPRAMPPPPPPMPRNNEVIILRTERLDEERHHEYMRDLFLSQLPGRFRSRYGVRRYNDKSLPEVVNPSTTQETVMKKLATEMLLREALDGEVDVIQHDFKSFASGLPHSTILAVLKFIGVSETWLTFFQRFLEAPLNMGPIIRGTADQVRIRKRGIPVGHAFEKFFGEAVLFFLDLAVNQVVGVQHFRTRDEGWICGTHEKCYTAEQTVKEFSVLMGLNLQSSSDSSNNASLNTGKISVGYLTLCPDTGNWKIDESRLDAYIRLVRSDLASCTSVLSWIDTYNRLVYYNIDALFGPPAHCFGKEHLDDLLCSPRSQTAPRSPTPSSTSRRASAASACRTRTPCSPSRPRPRKTPPR</sequence>
<reference evidence="4" key="3">
    <citation type="submission" date="2025-04" db="UniProtKB">
        <authorList>
            <consortium name="RefSeq"/>
        </authorList>
    </citation>
    <scope>IDENTIFICATION</scope>
    <source>
        <strain evidence="4">CBS 304.34</strain>
    </source>
</reference>
<dbReference type="PANTHER" id="PTHR37015:SF2">
    <property type="entry name" value="REVERSE TRANSCRIPTASE DOMAIN-CONTAINING PROTEIN"/>
    <property type="match status" value="1"/>
</dbReference>
<evidence type="ECO:0000313" key="2">
    <source>
        <dbReference type="EMBL" id="KAF2812542.1"/>
    </source>
</evidence>
<gene>
    <name evidence="2 4" type="ORF">BDZ99DRAFT_461212</name>
</gene>
<reference evidence="4" key="2">
    <citation type="submission" date="2020-04" db="EMBL/GenBank/DDBJ databases">
        <authorList>
            <consortium name="NCBI Genome Project"/>
        </authorList>
    </citation>
    <scope>NUCLEOTIDE SEQUENCE</scope>
    <source>
        <strain evidence="4">CBS 304.34</strain>
    </source>
</reference>
<reference evidence="2 4" key="1">
    <citation type="journal article" date="2020" name="Stud. Mycol.">
        <title>101 Dothideomycetes genomes: a test case for predicting lifestyles and emergence of pathogens.</title>
        <authorList>
            <person name="Haridas S."/>
            <person name="Albert R."/>
            <person name="Binder M."/>
            <person name="Bloem J."/>
            <person name="Labutti K."/>
            <person name="Salamov A."/>
            <person name="Andreopoulos B."/>
            <person name="Baker S."/>
            <person name="Barry K."/>
            <person name="Bills G."/>
            <person name="Bluhm B."/>
            <person name="Cannon C."/>
            <person name="Castanera R."/>
            <person name="Culley D."/>
            <person name="Daum C."/>
            <person name="Ezra D."/>
            <person name="Gonzalez J."/>
            <person name="Henrissat B."/>
            <person name="Kuo A."/>
            <person name="Liang C."/>
            <person name="Lipzen A."/>
            <person name="Lutzoni F."/>
            <person name="Magnuson J."/>
            <person name="Mondo S."/>
            <person name="Nolan M."/>
            <person name="Ohm R."/>
            <person name="Pangilinan J."/>
            <person name="Park H.-J."/>
            <person name="Ramirez L."/>
            <person name="Alfaro M."/>
            <person name="Sun H."/>
            <person name="Tritt A."/>
            <person name="Yoshinaga Y."/>
            <person name="Zwiers L.-H."/>
            <person name="Turgeon B."/>
            <person name="Goodwin S."/>
            <person name="Spatafora J."/>
            <person name="Crous P."/>
            <person name="Grigoriev I."/>
        </authorList>
    </citation>
    <scope>NUCLEOTIDE SEQUENCE</scope>
    <source>
        <strain evidence="2 4">CBS 304.34</strain>
    </source>
</reference>
<evidence type="ECO:0008006" key="5">
    <source>
        <dbReference type="Google" id="ProtNLM"/>
    </source>
</evidence>
<organism evidence="2">
    <name type="scientific">Mytilinidion resinicola</name>
    <dbReference type="NCBI Taxonomy" id="574789"/>
    <lineage>
        <taxon>Eukaryota</taxon>
        <taxon>Fungi</taxon>
        <taxon>Dikarya</taxon>
        <taxon>Ascomycota</taxon>
        <taxon>Pezizomycotina</taxon>
        <taxon>Dothideomycetes</taxon>
        <taxon>Pleosporomycetidae</taxon>
        <taxon>Mytilinidiales</taxon>
        <taxon>Mytilinidiaceae</taxon>
        <taxon>Mytilinidion</taxon>
    </lineage>
</organism>
<dbReference type="AlphaFoldDB" id="A0A6A6YUD1"/>
<proteinExistence type="predicted"/>
<accession>A0A6A6YUD1</accession>
<evidence type="ECO:0000313" key="4">
    <source>
        <dbReference type="RefSeq" id="XP_033579506.1"/>
    </source>
</evidence>
<dbReference type="OrthoDB" id="74545at2759"/>